<dbReference type="EMBL" id="UFMQ01000006">
    <property type="protein sequence ID" value="SST22573.1"/>
    <property type="molecule type" value="Genomic_DNA"/>
</dbReference>
<gene>
    <name evidence="1" type="ORF">ABUW_2227</name>
    <name evidence="2" type="ORF">SAMEA104305318_01763</name>
</gene>
<proteinExistence type="predicted"/>
<protein>
    <submittedName>
        <fullName evidence="1">Uncharacterized protein</fullName>
    </submittedName>
</protein>
<name>A0A0D5YHZ4_ACIBA</name>
<evidence type="ECO:0000313" key="3">
    <source>
        <dbReference type="Proteomes" id="UP000032746"/>
    </source>
</evidence>
<dbReference type="Proteomes" id="UP000032746">
    <property type="component" value="Chromosome"/>
</dbReference>
<dbReference type="EMBL" id="CP008706">
    <property type="protein sequence ID" value="AKA31955.1"/>
    <property type="molecule type" value="Genomic_DNA"/>
</dbReference>
<dbReference type="Proteomes" id="UP000252694">
    <property type="component" value="Unassembled WGS sequence"/>
</dbReference>
<dbReference type="PATRIC" id="fig|470.1314.peg.2342"/>
<reference evidence="3" key="2">
    <citation type="submission" date="2015-03" db="EMBL/GenBank/DDBJ databases">
        <authorList>
            <person name="Gallagher L.A."/>
            <person name="Hayden H.S."/>
            <person name="Weiss E.J."/>
            <person name="Hager K.R."/>
            <person name="Ramage E."/>
            <person name="Radey M.R."/>
            <person name="Bydalek R."/>
            <person name="Manoil C."/>
            <person name="Miller S.I."/>
            <person name="Brittnacher M.J."/>
        </authorList>
    </citation>
    <scope>NUCLEOTIDE SEQUENCE [LARGE SCALE GENOMIC DNA]</scope>
    <source>
        <strain evidence="3">AB5075-UW</strain>
    </source>
</reference>
<evidence type="ECO:0000313" key="2">
    <source>
        <dbReference type="EMBL" id="SST22573.1"/>
    </source>
</evidence>
<dbReference type="AlphaFoldDB" id="A0A0D5YHZ4"/>
<accession>A0A0D5YHZ4</accession>
<evidence type="ECO:0000313" key="4">
    <source>
        <dbReference type="Proteomes" id="UP000252694"/>
    </source>
</evidence>
<reference evidence="1 3" key="1">
    <citation type="journal article" date="2015" name="J. Bacteriol.">
        <title>Resources for Genetic and Genomic Analysis of Emerging Pathogen Acinetobacter baumannii.</title>
        <authorList>
            <person name="Gallagher L.A."/>
            <person name="Ramage E."/>
            <person name="Weiss E.J."/>
            <person name="Radey M."/>
            <person name="Hayden H.S."/>
            <person name="Held K.G."/>
            <person name="Huse H.K."/>
            <person name="Zurawski D.V."/>
            <person name="Brittnacher M.J."/>
            <person name="Manoil C."/>
        </authorList>
    </citation>
    <scope>NUCLEOTIDE SEQUENCE [LARGE SCALE GENOMIC DNA]</scope>
    <source>
        <strain evidence="1 3">AB5075-UW</strain>
    </source>
</reference>
<reference evidence="2 4" key="3">
    <citation type="submission" date="2018-07" db="EMBL/GenBank/DDBJ databases">
        <authorList>
            <consortium name="Pathogen Informatics"/>
        </authorList>
    </citation>
    <scope>NUCLEOTIDE SEQUENCE [LARGE SCALE GENOMIC DNA]</scope>
    <source>
        <strain evidence="2 4">4300STDY7045823</strain>
    </source>
</reference>
<sequence>MYIFYTNKFETFRQHQKIFQMENLFLYQKS</sequence>
<evidence type="ECO:0000313" key="1">
    <source>
        <dbReference type="EMBL" id="AKA31955.1"/>
    </source>
</evidence>
<organism evidence="1 3">
    <name type="scientific">Acinetobacter baumannii</name>
    <dbReference type="NCBI Taxonomy" id="470"/>
    <lineage>
        <taxon>Bacteria</taxon>
        <taxon>Pseudomonadati</taxon>
        <taxon>Pseudomonadota</taxon>
        <taxon>Gammaproteobacteria</taxon>
        <taxon>Moraxellales</taxon>
        <taxon>Moraxellaceae</taxon>
        <taxon>Acinetobacter</taxon>
        <taxon>Acinetobacter calcoaceticus/baumannii complex</taxon>
    </lineage>
</organism>